<dbReference type="GO" id="GO:0005978">
    <property type="term" value="P:glycogen biosynthetic process"/>
    <property type="evidence" value="ECO:0007669"/>
    <property type="project" value="TreeGrafter"/>
</dbReference>
<dbReference type="PANTHER" id="PTHR45825">
    <property type="entry name" value="GRANULE-BOUND STARCH SYNTHASE 1, CHLOROPLASTIC/AMYLOPLASTIC"/>
    <property type="match status" value="1"/>
</dbReference>
<dbReference type="Gene3D" id="3.40.50.2000">
    <property type="entry name" value="Glycogen Phosphorylase B"/>
    <property type="match status" value="2"/>
</dbReference>
<dbReference type="InterPro" id="IPR013534">
    <property type="entry name" value="Starch_synth_cat_dom"/>
</dbReference>
<dbReference type="PANTHER" id="PTHR45825:SF11">
    <property type="entry name" value="ALPHA AMYLASE DOMAIN-CONTAINING PROTEIN"/>
    <property type="match status" value="1"/>
</dbReference>
<keyword evidence="4" id="KW-0808">Transferase</keyword>
<dbReference type="STRING" id="314278.NB231_03045"/>
<protein>
    <recommendedName>
        <fullName evidence="2">starch synthase</fullName>
        <ecNumber evidence="2">2.4.1.21</ecNumber>
    </recommendedName>
</protein>
<feature type="domain" description="Glycosyl transferase family 1" evidence="5">
    <location>
        <begin position="384"/>
        <end position="471"/>
    </location>
</feature>
<keyword evidence="3" id="KW-0328">Glycosyltransferase</keyword>
<dbReference type="Pfam" id="PF00534">
    <property type="entry name" value="Glycos_transf_1"/>
    <property type="match status" value="1"/>
</dbReference>
<organism evidence="7 8">
    <name type="scientific">Nitrococcus mobilis Nb-231</name>
    <dbReference type="NCBI Taxonomy" id="314278"/>
    <lineage>
        <taxon>Bacteria</taxon>
        <taxon>Pseudomonadati</taxon>
        <taxon>Pseudomonadota</taxon>
        <taxon>Gammaproteobacteria</taxon>
        <taxon>Chromatiales</taxon>
        <taxon>Ectothiorhodospiraceae</taxon>
        <taxon>Nitrococcus</taxon>
    </lineage>
</organism>
<evidence type="ECO:0000313" key="8">
    <source>
        <dbReference type="Proteomes" id="UP000003374"/>
    </source>
</evidence>
<dbReference type="GO" id="GO:0009011">
    <property type="term" value="F:alpha-1,4-glucan glucosyltransferase (ADP-glucose donor) activity"/>
    <property type="evidence" value="ECO:0007669"/>
    <property type="project" value="UniProtKB-EC"/>
</dbReference>
<dbReference type="EC" id="2.4.1.21" evidence="2"/>
<evidence type="ECO:0000259" key="6">
    <source>
        <dbReference type="Pfam" id="PF08323"/>
    </source>
</evidence>
<comment type="caution">
    <text evidence="7">The sequence shown here is derived from an EMBL/GenBank/DDBJ whole genome shotgun (WGS) entry which is preliminary data.</text>
</comment>
<evidence type="ECO:0000256" key="2">
    <source>
        <dbReference type="ARBA" id="ARBA00012588"/>
    </source>
</evidence>
<dbReference type="OrthoDB" id="9808590at2"/>
<evidence type="ECO:0000256" key="4">
    <source>
        <dbReference type="ARBA" id="ARBA00022679"/>
    </source>
</evidence>
<evidence type="ECO:0000256" key="3">
    <source>
        <dbReference type="ARBA" id="ARBA00022676"/>
    </source>
</evidence>
<dbReference type="AlphaFoldDB" id="A4BVF0"/>
<feature type="domain" description="Starch synthase catalytic" evidence="6">
    <location>
        <begin position="4"/>
        <end position="261"/>
    </location>
</feature>
<evidence type="ECO:0000259" key="5">
    <source>
        <dbReference type="Pfam" id="PF00534"/>
    </source>
</evidence>
<accession>A4BVF0</accession>
<dbReference type="InterPro" id="IPR001296">
    <property type="entry name" value="Glyco_trans_1"/>
</dbReference>
<name>A4BVF0_9GAMM</name>
<gene>
    <name evidence="7" type="ORF">NB231_03045</name>
</gene>
<comment type="catalytic activity">
    <reaction evidence="1">
        <text>[(1-&gt;4)-alpha-D-glucosyl](n) + ADP-alpha-D-glucose = [(1-&gt;4)-alpha-D-glucosyl](n+1) + ADP + H(+)</text>
        <dbReference type="Rhea" id="RHEA:18189"/>
        <dbReference type="Rhea" id="RHEA-COMP:9584"/>
        <dbReference type="Rhea" id="RHEA-COMP:9587"/>
        <dbReference type="ChEBI" id="CHEBI:15378"/>
        <dbReference type="ChEBI" id="CHEBI:15444"/>
        <dbReference type="ChEBI" id="CHEBI:57498"/>
        <dbReference type="ChEBI" id="CHEBI:456216"/>
        <dbReference type="EC" id="2.4.1.21"/>
    </reaction>
</comment>
<dbReference type="Pfam" id="PF08323">
    <property type="entry name" value="Glyco_transf_5"/>
    <property type="match status" value="1"/>
</dbReference>
<dbReference type="EMBL" id="AAOF01000025">
    <property type="protein sequence ID" value="EAR20335.1"/>
    <property type="molecule type" value="Genomic_DNA"/>
</dbReference>
<dbReference type="eggNOG" id="COG0297">
    <property type="taxonomic scope" value="Bacteria"/>
</dbReference>
<dbReference type="RefSeq" id="WP_004999609.1">
    <property type="nucleotide sequence ID" value="NZ_CH672427.1"/>
</dbReference>
<evidence type="ECO:0000313" key="7">
    <source>
        <dbReference type="EMBL" id="EAR20335.1"/>
    </source>
</evidence>
<sequence length="520" mass="56532">MHSILMVAAENGTFPGGKVGGIGDVIRDASPALAKAGCLVQVVTPSFADVVGRARGASQFEVSVPFRAGLERLLLVDISADRNPEGVRHWVLDHPLFTATGGIYNDDPTGTPFATDASKFALFCAGVGAAILNGRFGPLDVLHLHDWHAAWLLVLRRFAPQFQSLQSLRTVYTIHNLALQGVRPFAGHWSSLDAWFPDLKVDRSILQDTRWPDCVNPTATAIRLADAVHTVSPTYAQEILHPSAIEERGYYGGEGLEADLRNAADQGRLHGILNGCEYPAAAETTGRRTLLAMADAELLVWVAGRATVASTHLVAQKRLGEWSTRSEPEVLITSVSRITGQKVGLLQQTLEDGTTTLEALLQSLGDRGLYVFLGTGAPELESFLTKTSALHSNFLFLNGYSERLANAMYAAGDLFLMSSSFEPCGISQMLAMRSGQPCLVHGVGGLRDTVSDEVNGFVFGGENPQEQADNLLAKFDRAMSTHRHEPEFWQRLSRAAKAARFRWEESVAQYCSQLYSPTPE</sequence>
<keyword evidence="8" id="KW-1185">Reference proteome</keyword>
<dbReference type="Proteomes" id="UP000003374">
    <property type="component" value="Unassembled WGS sequence"/>
</dbReference>
<dbReference type="SUPFAM" id="SSF53756">
    <property type="entry name" value="UDP-Glycosyltransferase/glycogen phosphorylase"/>
    <property type="match status" value="1"/>
</dbReference>
<evidence type="ECO:0000256" key="1">
    <source>
        <dbReference type="ARBA" id="ARBA00001478"/>
    </source>
</evidence>
<dbReference type="HOGENOM" id="CLU_009583_18_5_6"/>
<proteinExistence type="predicted"/>
<dbReference type="GO" id="GO:0005829">
    <property type="term" value="C:cytosol"/>
    <property type="evidence" value="ECO:0007669"/>
    <property type="project" value="TreeGrafter"/>
</dbReference>
<reference evidence="7 8" key="1">
    <citation type="submission" date="2006-02" db="EMBL/GenBank/DDBJ databases">
        <authorList>
            <person name="Waterbury J."/>
            <person name="Ferriera S."/>
            <person name="Johnson J."/>
            <person name="Kravitz S."/>
            <person name="Halpern A."/>
            <person name="Remington K."/>
            <person name="Beeson K."/>
            <person name="Tran B."/>
            <person name="Rogers Y.-H."/>
            <person name="Friedman R."/>
            <person name="Venter J.C."/>
        </authorList>
    </citation>
    <scope>NUCLEOTIDE SEQUENCE [LARGE SCALE GENOMIC DNA]</scope>
    <source>
        <strain evidence="7 8">Nb-231</strain>
    </source>
</reference>